<dbReference type="InterPro" id="IPR048628">
    <property type="entry name" value="Sec3_C"/>
</dbReference>
<reference evidence="8" key="1">
    <citation type="journal article" date="2012" name="PLoS Genet.">
        <title>The genomes of the fungal plant pathogens Cladosporium fulvum and Dothistroma septosporum reveal adaptation to different hosts and lifestyles but also signatures of common ancestry.</title>
        <authorList>
            <person name="de Wit P.J.G.M."/>
            <person name="van der Burgt A."/>
            <person name="Oekmen B."/>
            <person name="Stergiopoulos I."/>
            <person name="Abd-Elsalam K.A."/>
            <person name="Aerts A.L."/>
            <person name="Bahkali A.H."/>
            <person name="Beenen H.G."/>
            <person name="Chettri P."/>
            <person name="Cox M.P."/>
            <person name="Datema E."/>
            <person name="de Vries R.P."/>
            <person name="Dhillon B."/>
            <person name="Ganley A.R."/>
            <person name="Griffiths S.A."/>
            <person name="Guo Y."/>
            <person name="Hamelin R.C."/>
            <person name="Henrissat B."/>
            <person name="Kabir M.S."/>
            <person name="Jashni M.K."/>
            <person name="Kema G."/>
            <person name="Klaubauf S."/>
            <person name="Lapidus A."/>
            <person name="Levasseur A."/>
            <person name="Lindquist E."/>
            <person name="Mehrabi R."/>
            <person name="Ohm R.A."/>
            <person name="Owen T.J."/>
            <person name="Salamov A."/>
            <person name="Schwelm A."/>
            <person name="Schijlen E."/>
            <person name="Sun H."/>
            <person name="van den Burg H.A."/>
            <person name="van Ham R.C.H.J."/>
            <person name="Zhang S."/>
            <person name="Goodwin S.B."/>
            <person name="Grigoriev I.V."/>
            <person name="Collemare J."/>
            <person name="Bradshaw R.E."/>
        </authorList>
    </citation>
    <scope>NUCLEOTIDE SEQUENCE [LARGE SCALE GENOMIC DNA]</scope>
    <source>
        <strain evidence="8">NZE10 / CBS 128990</strain>
    </source>
</reference>
<feature type="compositionally biased region" description="Low complexity" evidence="5">
    <location>
        <begin position="52"/>
        <end position="68"/>
    </location>
</feature>
<dbReference type="OMA" id="SFMRVFP"/>
<dbReference type="GO" id="GO:0006887">
    <property type="term" value="P:exocytosis"/>
    <property type="evidence" value="ECO:0007669"/>
    <property type="project" value="UniProtKB-KW"/>
</dbReference>
<dbReference type="InterPro" id="IPR019160">
    <property type="entry name" value="Sec3_CC"/>
</dbReference>
<dbReference type="STRING" id="675120.N1Q238"/>
<feature type="compositionally biased region" description="Basic and acidic residues" evidence="5">
    <location>
        <begin position="1195"/>
        <end position="1204"/>
    </location>
</feature>
<dbReference type="GO" id="GO:0005886">
    <property type="term" value="C:plasma membrane"/>
    <property type="evidence" value="ECO:0007669"/>
    <property type="project" value="TreeGrafter"/>
</dbReference>
<feature type="compositionally biased region" description="Basic and acidic residues" evidence="5">
    <location>
        <begin position="428"/>
        <end position="445"/>
    </location>
</feature>
<evidence type="ECO:0000256" key="4">
    <source>
        <dbReference type="ARBA" id="ARBA00023054"/>
    </source>
</evidence>
<feature type="compositionally biased region" description="Polar residues" evidence="5">
    <location>
        <begin position="471"/>
        <end position="496"/>
    </location>
</feature>
<feature type="region of interest" description="Disordered" evidence="5">
    <location>
        <begin position="619"/>
        <end position="673"/>
    </location>
</feature>
<dbReference type="GO" id="GO:0006893">
    <property type="term" value="P:Golgi to plasma membrane transport"/>
    <property type="evidence" value="ECO:0007669"/>
    <property type="project" value="TreeGrafter"/>
</dbReference>
<evidence type="ECO:0000259" key="6">
    <source>
        <dbReference type="SMART" id="SM01313"/>
    </source>
</evidence>
<dbReference type="PANTHER" id="PTHR16092">
    <property type="entry name" value="SEC3/SYNTAXIN-RELATED"/>
    <property type="match status" value="1"/>
</dbReference>
<evidence type="ECO:0000256" key="2">
    <source>
        <dbReference type="ARBA" id="ARBA00022448"/>
    </source>
</evidence>
<evidence type="ECO:0000256" key="3">
    <source>
        <dbReference type="ARBA" id="ARBA00022483"/>
    </source>
</evidence>
<dbReference type="EMBL" id="KB446535">
    <property type="protein sequence ID" value="EME49313.1"/>
    <property type="molecule type" value="Genomic_DNA"/>
</dbReference>
<keyword evidence="8" id="KW-1185">Reference proteome</keyword>
<dbReference type="FunFam" id="2.30.29.90:FF:000003">
    <property type="entry name" value="Exocyst complex component Sec3"/>
    <property type="match status" value="1"/>
</dbReference>
<comment type="similarity">
    <text evidence="1">Belongs to the SEC3 family.</text>
</comment>
<dbReference type="Proteomes" id="UP000016933">
    <property type="component" value="Unassembled WGS sequence"/>
</dbReference>
<feature type="compositionally biased region" description="Low complexity" evidence="5">
    <location>
        <begin position="247"/>
        <end position="278"/>
    </location>
</feature>
<evidence type="ECO:0000256" key="5">
    <source>
        <dbReference type="SAM" id="MobiDB-lite"/>
    </source>
</evidence>
<feature type="compositionally biased region" description="Pro residues" evidence="5">
    <location>
        <begin position="279"/>
        <end position="288"/>
    </location>
</feature>
<dbReference type="Pfam" id="PF09763">
    <property type="entry name" value="Sec3_CC"/>
    <property type="match status" value="1"/>
</dbReference>
<evidence type="ECO:0000256" key="1">
    <source>
        <dbReference type="ARBA" id="ARBA00006518"/>
    </source>
</evidence>
<reference evidence="7 8" key="2">
    <citation type="journal article" date="2012" name="PLoS Pathog.">
        <title>Diverse lifestyles and strategies of plant pathogenesis encoded in the genomes of eighteen Dothideomycetes fungi.</title>
        <authorList>
            <person name="Ohm R.A."/>
            <person name="Feau N."/>
            <person name="Henrissat B."/>
            <person name="Schoch C.L."/>
            <person name="Horwitz B.A."/>
            <person name="Barry K.W."/>
            <person name="Condon B.J."/>
            <person name="Copeland A.C."/>
            <person name="Dhillon B."/>
            <person name="Glaser F."/>
            <person name="Hesse C.N."/>
            <person name="Kosti I."/>
            <person name="LaButti K."/>
            <person name="Lindquist E.A."/>
            <person name="Lucas S."/>
            <person name="Salamov A.A."/>
            <person name="Bradshaw R.E."/>
            <person name="Ciuffetti L."/>
            <person name="Hamelin R.C."/>
            <person name="Kema G.H.J."/>
            <person name="Lawrence C."/>
            <person name="Scott J.A."/>
            <person name="Spatafora J.W."/>
            <person name="Turgeon B.G."/>
            <person name="de Wit P.J.G.M."/>
            <person name="Zhong S."/>
            <person name="Goodwin S.B."/>
            <person name="Grigoriev I.V."/>
        </authorList>
    </citation>
    <scope>NUCLEOTIDE SEQUENCE [LARGE SCALE GENOMIC DNA]</scope>
    <source>
        <strain evidence="8">NZE10 / CBS 128990</strain>
    </source>
</reference>
<dbReference type="SMART" id="SM01313">
    <property type="entry name" value="Sec3-PIP2_bind"/>
    <property type="match status" value="1"/>
</dbReference>
<dbReference type="eggNOG" id="KOG2148">
    <property type="taxonomic scope" value="Eukaryota"/>
</dbReference>
<proteinExistence type="inferred from homology"/>
<evidence type="ECO:0000313" key="7">
    <source>
        <dbReference type="EMBL" id="EME49313.1"/>
    </source>
</evidence>
<organism evidence="7 8">
    <name type="scientific">Dothistroma septosporum (strain NZE10 / CBS 128990)</name>
    <name type="common">Red band needle blight fungus</name>
    <name type="synonym">Mycosphaerella pini</name>
    <dbReference type="NCBI Taxonomy" id="675120"/>
    <lineage>
        <taxon>Eukaryota</taxon>
        <taxon>Fungi</taxon>
        <taxon>Dikarya</taxon>
        <taxon>Ascomycota</taxon>
        <taxon>Pezizomycotina</taxon>
        <taxon>Dothideomycetes</taxon>
        <taxon>Dothideomycetidae</taxon>
        <taxon>Mycosphaerellales</taxon>
        <taxon>Mycosphaerellaceae</taxon>
        <taxon>Dothistroma</taxon>
    </lineage>
</organism>
<feature type="compositionally biased region" description="Basic and acidic residues" evidence="5">
    <location>
        <begin position="357"/>
        <end position="367"/>
    </location>
</feature>
<feature type="domain" description="Exocyst complex component Sec3 PIP2-binding N-terminal" evidence="6">
    <location>
        <begin position="122"/>
        <end position="225"/>
    </location>
</feature>
<feature type="compositionally biased region" description="Low complexity" evidence="5">
    <location>
        <begin position="14"/>
        <end position="31"/>
    </location>
</feature>
<feature type="region of interest" description="Disordered" evidence="5">
    <location>
        <begin position="1"/>
        <end position="72"/>
    </location>
</feature>
<sequence length="1635" mass="179957">MSRPPNSHPGYARNGDSSSNNYTSSNGNVGSMPTAMSSNARLQTPPTSNQRPHSPASSQQGPPSASMSRAERFEDEKRRIIESCFSKLDTHGQLAESYITHIRITEDAQYPSAPPPADSLESNKKPRLIVIAVRSTGRVRMHKARENNNGSFSIGKTWNMEELSAIESYSNPAAPAANEREAHARASAGSVGFTVTITKPYYWQAGTSKEKDFFIASAVKIYRKYTKGQIPELKGFEDREKAMIIGSFPGQQGQPSSGQQAIPPSQQGGPPGGRQPSHSPAPAPPQPPFAARDHSREESRYRQSPGPPPSISDARPGSGPNSRRPSDQPQGRGGPSQQHAGVLAPGGPRAFASSEQMRSRSRDDRDAATSQLRPGTSPAPGSEHRAPSFASTHRSDDMPPHSPMRTKSPRLPGPGIAPPPLKPQSPPRQRDMQHIEGASEERQPKDIAALSGQSSGADLFREARQRYMNYQPGSSPDPSSQARLPSIETSHPQRPAQNGRLKTLVEKGPPTAQSESSDDINVDDAAALGALTSYWGPEHAKAAPSPAVTGSEGFPTPNSAQLEDPATPQRSHFRPAADLEPERKGSEASMDLRPAPLNAARSAREIAAQAIGSELVETSSQMTGAMRLETKTTRPTAFGISQLRGETPEPSPAQTPDEEKMEEEHYRPGLGPMFKKKAIADRFRKAANASNAFKPRPGGAAEAILRAKAERDGGPDGITGVVPRPATREKQIQADQPPASSIIDRAPEQDFALKRPQEDFPSVPPTVEVSSPQIPARDKPTAMNSRQSVELFDTTEHLQSTLESESAVNVVEERQIGQPQVKIKRRSAQQEKYLSMLGVDRSLLDGKGLEFEVLLSEFGWHTGVLQPRQLAALENDVRREQGRVEAGSWLSHTDAAREERVAHVESLLDKAIAECDELEGLLTLYHVELSSLNDDIAFIEAQSQGLQVQSANQKLLQSELQGLVDTMSLDRNTMEPLRYGDLADARGLGQVENSLVKLYQAMLTMDPTMGKNAHGRPRSRGGIDDNETSNMTALREKKVTYDRETSEFCKRLMQFLDSKFAMITDSVKSRMLQTPRAGGLARLNSDAVSEVRNGLWMYSPLILFTKEVSTPAWQTLQRMYYTRAAVLYTEAFKENISNMKRAARASTGDETDILFTAQEKEEHPAGGGLASTARKITVKRSQTLAKTLRNPLGGDKAHAPERKQPGTMSRSEAFALAMDDMAPKISEEQNFFVDLFHANSTEAQDFIDAVSSAAPGARRGTDLRRPKPTDPERHLAGLVTSTMGEIFSFFGREVDAMLNWSISEDPIQGIGVMASLSKHAFYLRESNQEYLQHLVNELFDKLQTRFNKFVDEQIRAIEDTKVKIKKRKGIIAFMKIFPQFSNYVENSFATVAGSDYDGPADCVLDVRRLVDVAYDNLNRAMFDSLKVIAKESPAAGIPAKGTAQGTDDPEDKEMLNYHILLIENMNHYIEEVEDGGRQGVLAKWKKKAQDERADALGGYVQRVIRRPLGKLLDFLESTESILGSNNNNPTAVSSRPSYSRKTLRHLLSERYDGKTVRRDIDTLRKRIEKHFGDAEDSEAVSRNLVGFVSQECEKEYERVLDRTESLKQQVYPDMEGEKEVIIDFSKADISAAFRR</sequence>
<dbReference type="HOGENOM" id="CLU_002075_1_0_1"/>
<dbReference type="CDD" id="cd13315">
    <property type="entry name" value="PH_Sec3"/>
    <property type="match status" value="1"/>
</dbReference>
<feature type="compositionally biased region" description="Basic and acidic residues" evidence="5">
    <location>
        <begin position="575"/>
        <end position="586"/>
    </location>
</feature>
<keyword evidence="4" id="KW-0175">Coiled coil</keyword>
<feature type="region of interest" description="Disordered" evidence="5">
    <location>
        <begin position="537"/>
        <end position="592"/>
    </location>
</feature>
<accession>N1Q238</accession>
<keyword evidence="3" id="KW-0268">Exocytosis</keyword>
<dbReference type="Pfam" id="PF20654">
    <property type="entry name" value="Sec3_C-term"/>
    <property type="match status" value="1"/>
</dbReference>
<protein>
    <recommendedName>
        <fullName evidence="6">Exocyst complex component Sec3 PIP2-binding N-terminal domain-containing protein</fullName>
    </recommendedName>
</protein>
<keyword evidence="2" id="KW-0813">Transport</keyword>
<feature type="region of interest" description="Disordered" evidence="5">
    <location>
        <begin position="1008"/>
        <end position="1031"/>
    </location>
</feature>
<dbReference type="Gene3D" id="2.30.29.90">
    <property type="match status" value="1"/>
</dbReference>
<feature type="region of interest" description="Disordered" evidence="5">
    <location>
        <begin position="1189"/>
        <end position="1208"/>
    </location>
</feature>
<dbReference type="PANTHER" id="PTHR16092:SF14">
    <property type="entry name" value="EXOCYST COMPLEX COMPONENT 1 ISOFORM X1"/>
    <property type="match status" value="1"/>
</dbReference>
<dbReference type="OrthoDB" id="27109at2759"/>
<feature type="compositionally biased region" description="Basic and acidic residues" evidence="5">
    <location>
        <begin position="291"/>
        <end position="301"/>
    </location>
</feature>
<feature type="region of interest" description="Disordered" evidence="5">
    <location>
        <begin position="756"/>
        <end position="783"/>
    </location>
</feature>
<gene>
    <name evidence="7" type="ORF">DOTSEDRAFT_68176</name>
</gene>
<feature type="compositionally biased region" description="Pro residues" evidence="5">
    <location>
        <begin position="411"/>
        <end position="426"/>
    </location>
</feature>
<evidence type="ECO:0000313" key="8">
    <source>
        <dbReference type="Proteomes" id="UP000016933"/>
    </source>
</evidence>
<dbReference type="GO" id="GO:0000145">
    <property type="term" value="C:exocyst"/>
    <property type="evidence" value="ECO:0007669"/>
    <property type="project" value="InterPro"/>
</dbReference>
<feature type="compositionally biased region" description="Polar residues" evidence="5">
    <location>
        <begin position="319"/>
        <end position="339"/>
    </location>
</feature>
<feature type="region of interest" description="Disordered" evidence="5">
    <location>
        <begin position="247"/>
        <end position="524"/>
    </location>
</feature>
<feature type="compositionally biased region" description="Polar residues" evidence="5">
    <location>
        <begin position="34"/>
        <end position="51"/>
    </location>
</feature>
<name>N1Q238_DOTSN</name>
<dbReference type="Pfam" id="PF15277">
    <property type="entry name" value="Sec3-PIP2_bind"/>
    <property type="match status" value="1"/>
</dbReference>
<dbReference type="InterPro" id="IPR028258">
    <property type="entry name" value="Sec3-PIP2_bind"/>
</dbReference>
<dbReference type="GO" id="GO:0005546">
    <property type="term" value="F:phosphatidylinositol-4,5-bisphosphate binding"/>
    <property type="evidence" value="ECO:0007669"/>
    <property type="project" value="TreeGrafter"/>
</dbReference>